<dbReference type="Gene3D" id="3.30.70.20">
    <property type="match status" value="3"/>
</dbReference>
<feature type="domain" description="4Fe-4S ferredoxin-type" evidence="8">
    <location>
        <begin position="418"/>
        <end position="453"/>
    </location>
</feature>
<keyword evidence="7" id="KW-1133">Transmembrane helix</keyword>
<evidence type="ECO:0000313" key="10">
    <source>
        <dbReference type="Proteomes" id="UP000501780"/>
    </source>
</evidence>
<accession>A0A6H0KRG4</accession>
<dbReference type="InterPro" id="IPR051684">
    <property type="entry name" value="Electron_Trans/Redox"/>
</dbReference>
<dbReference type="PROSITE" id="PS00198">
    <property type="entry name" value="4FE4S_FER_1"/>
    <property type="match status" value="2"/>
</dbReference>
<evidence type="ECO:0000256" key="5">
    <source>
        <dbReference type="ARBA" id="ARBA00023004"/>
    </source>
</evidence>
<dbReference type="SUPFAM" id="SSF54862">
    <property type="entry name" value="4Fe-4S ferredoxins"/>
    <property type="match status" value="2"/>
</dbReference>
<organism evidence="9 10">
    <name type="scientific">Bacteroides faecium</name>
    <dbReference type="NCBI Taxonomy" id="2715212"/>
    <lineage>
        <taxon>Bacteria</taxon>
        <taxon>Pseudomonadati</taxon>
        <taxon>Bacteroidota</taxon>
        <taxon>Bacteroidia</taxon>
        <taxon>Bacteroidales</taxon>
        <taxon>Bacteroidaceae</taxon>
        <taxon>Bacteroides</taxon>
    </lineage>
</organism>
<evidence type="ECO:0000256" key="1">
    <source>
        <dbReference type="ARBA" id="ARBA00022448"/>
    </source>
</evidence>
<keyword evidence="7" id="KW-0812">Transmembrane</keyword>
<dbReference type="RefSeq" id="WP_167965197.1">
    <property type="nucleotide sequence ID" value="NZ_CP050831.1"/>
</dbReference>
<dbReference type="KEGG" id="bfc:BacF7301_18745"/>
<dbReference type="PROSITE" id="PS51379">
    <property type="entry name" value="4FE4S_FER_2"/>
    <property type="match status" value="6"/>
</dbReference>
<feature type="domain" description="4Fe-4S ferredoxin-type" evidence="8">
    <location>
        <begin position="377"/>
        <end position="410"/>
    </location>
</feature>
<feature type="domain" description="4Fe-4S ferredoxin-type" evidence="8">
    <location>
        <begin position="217"/>
        <end position="246"/>
    </location>
</feature>
<dbReference type="GO" id="GO:0005886">
    <property type="term" value="C:plasma membrane"/>
    <property type="evidence" value="ECO:0007669"/>
    <property type="project" value="TreeGrafter"/>
</dbReference>
<keyword evidence="2" id="KW-0004">4Fe-4S</keyword>
<feature type="transmembrane region" description="Helical" evidence="7">
    <location>
        <begin position="102"/>
        <end position="126"/>
    </location>
</feature>
<evidence type="ECO:0000313" key="9">
    <source>
        <dbReference type="EMBL" id="QIU96066.1"/>
    </source>
</evidence>
<dbReference type="AlphaFoldDB" id="A0A6H0KRG4"/>
<gene>
    <name evidence="9" type="ORF">BacF7301_18745</name>
</gene>
<dbReference type="CDD" id="cd16373">
    <property type="entry name" value="DMSOR_beta_like"/>
    <property type="match status" value="1"/>
</dbReference>
<evidence type="ECO:0000256" key="7">
    <source>
        <dbReference type="SAM" id="Phobius"/>
    </source>
</evidence>
<keyword evidence="1" id="KW-0813">Transport</keyword>
<evidence type="ECO:0000256" key="6">
    <source>
        <dbReference type="ARBA" id="ARBA00023014"/>
    </source>
</evidence>
<name>A0A6H0KRG4_9BACE</name>
<dbReference type="PANTHER" id="PTHR30176">
    <property type="entry name" value="FERREDOXIN-TYPE PROTEIN NAPH"/>
    <property type="match status" value="1"/>
</dbReference>
<dbReference type="FunFam" id="3.30.70.20:FF:000046">
    <property type="entry name" value="Periplasmic [Fe] hydrogenase large subunit"/>
    <property type="match status" value="1"/>
</dbReference>
<evidence type="ECO:0000256" key="3">
    <source>
        <dbReference type="ARBA" id="ARBA00022723"/>
    </source>
</evidence>
<dbReference type="GO" id="GO:0046872">
    <property type="term" value="F:metal ion binding"/>
    <property type="evidence" value="ECO:0007669"/>
    <property type="project" value="UniProtKB-KW"/>
</dbReference>
<keyword evidence="7" id="KW-0472">Membrane</keyword>
<dbReference type="FunFam" id="3.30.70.20:FF:000057">
    <property type="entry name" value="Ferredoxin-type protein NapF"/>
    <property type="match status" value="1"/>
</dbReference>
<evidence type="ECO:0000259" key="8">
    <source>
        <dbReference type="PROSITE" id="PS51379"/>
    </source>
</evidence>
<reference evidence="9 10" key="1">
    <citation type="submission" date="2020-03" db="EMBL/GenBank/DDBJ databases">
        <title>Genomic analysis of Bacteroides faecium CBA7301.</title>
        <authorList>
            <person name="Kim J."/>
            <person name="Roh S.W."/>
        </authorList>
    </citation>
    <scope>NUCLEOTIDE SEQUENCE [LARGE SCALE GENOMIC DNA]</scope>
    <source>
        <strain evidence="9 10">CBA7301</strain>
    </source>
</reference>
<feature type="transmembrane region" description="Helical" evidence="7">
    <location>
        <begin position="7"/>
        <end position="28"/>
    </location>
</feature>
<keyword evidence="6" id="KW-0411">Iron-sulfur</keyword>
<feature type="transmembrane region" description="Helical" evidence="7">
    <location>
        <begin position="170"/>
        <end position="191"/>
    </location>
</feature>
<evidence type="ECO:0000256" key="4">
    <source>
        <dbReference type="ARBA" id="ARBA00022982"/>
    </source>
</evidence>
<feature type="domain" description="4Fe-4S ferredoxin-type" evidence="8">
    <location>
        <begin position="340"/>
        <end position="369"/>
    </location>
</feature>
<dbReference type="GO" id="GO:0051539">
    <property type="term" value="F:4 iron, 4 sulfur cluster binding"/>
    <property type="evidence" value="ECO:0007669"/>
    <property type="project" value="UniProtKB-KW"/>
</dbReference>
<keyword evidence="5" id="KW-0408">Iron</keyword>
<dbReference type="Pfam" id="PF12801">
    <property type="entry name" value="Fer4_5"/>
    <property type="match status" value="2"/>
</dbReference>
<protein>
    <submittedName>
        <fullName evidence="9">4Fe-4S dicluster domain-containing protein</fullName>
    </submittedName>
</protein>
<keyword evidence="3" id="KW-0479">Metal-binding</keyword>
<proteinExistence type="predicted"/>
<keyword evidence="4" id="KW-0249">Electron transport</keyword>
<dbReference type="Pfam" id="PF12838">
    <property type="entry name" value="Fer4_7"/>
    <property type="match status" value="1"/>
</dbReference>
<dbReference type="InterPro" id="IPR017900">
    <property type="entry name" value="4Fe4S_Fe_S_CS"/>
</dbReference>
<dbReference type="Proteomes" id="UP000501780">
    <property type="component" value="Chromosome"/>
</dbReference>
<feature type="transmembrane region" description="Helical" evidence="7">
    <location>
        <begin position="40"/>
        <end position="63"/>
    </location>
</feature>
<sequence length="514" mass="56503">MLRKIRIVLSALLFALITFYFIDFAGVLPNSFHRLAHIQFIPALISFSVGILLFLIVLTLLFGRVYCSTICPMGILQDVVARISKSTVKKKKRYKYSPAKNILRWSIVGVLVIAFIGKFTAAIGILDPYSAYGRIAVHVFKPVYMLGNNLLESVFSKFENYTFYQVDMSMLSLSSLLISILTFGIIIILAWKHGRTWCNTICPVGTVLGFLSRFSLFKVRIDATKCNGCGLCATKCKAACINSKEHIIDHSRCVDCFNCLGACKQKALVYSPTAKKQQSLSEGAATLTTTDSSKRRFLVAGLVTAGAASKVLSQVQESVATMQGKKAYKKENPITPPGSVNQEHFQQKCTSCHLCVSKCPSHVLKPAFMEYGLAGMMQPTVNFDKGFCNFDCTVCGDVCPNGAILPLTVEQKHLTQMGTVVFIEENCIVYTDGTSCGACSEHCPTQAIAMVPYRDGLTIPHVNTEICVGCGGCEYVCPARPFRAVYIEGNPVQKEAKPFKESEEHKVEIDGFGF</sequence>
<dbReference type="PANTHER" id="PTHR30176:SF3">
    <property type="entry name" value="FERREDOXIN-TYPE PROTEIN NAPH"/>
    <property type="match status" value="1"/>
</dbReference>
<keyword evidence="10" id="KW-1185">Reference proteome</keyword>
<feature type="domain" description="4Fe-4S ferredoxin-type" evidence="8">
    <location>
        <begin position="247"/>
        <end position="273"/>
    </location>
</feature>
<dbReference type="EMBL" id="CP050831">
    <property type="protein sequence ID" value="QIU96066.1"/>
    <property type="molecule type" value="Genomic_DNA"/>
</dbReference>
<dbReference type="InterPro" id="IPR017896">
    <property type="entry name" value="4Fe4S_Fe-S-bd"/>
</dbReference>
<feature type="domain" description="4Fe-4S ferredoxin-type" evidence="8">
    <location>
        <begin position="458"/>
        <end position="490"/>
    </location>
</feature>
<evidence type="ECO:0000256" key="2">
    <source>
        <dbReference type="ARBA" id="ARBA00022485"/>
    </source>
</evidence>